<dbReference type="RefSeq" id="WP_125135913.1">
    <property type="nucleotide sequence ID" value="NZ_LR130778.1"/>
</dbReference>
<dbReference type="Proteomes" id="UP000279029">
    <property type="component" value="Chromosome"/>
</dbReference>
<reference evidence="1 2" key="1">
    <citation type="submission" date="2018-09" db="EMBL/GenBank/DDBJ databases">
        <authorList>
            <person name="Postec A."/>
        </authorList>
    </citation>
    <scope>NUCLEOTIDE SEQUENCE [LARGE SCALE GENOMIC DNA]</scope>
    <source>
        <strain evidence="1">70B-A</strain>
    </source>
</reference>
<sequence length="336" mass="38683">MAYLVLNKREMIALSLVCGKKLNTLSPMHRIDDLDATSIKSNLKSMTETMNQFIEDGAIWRNAEGSPRLIRELQGVFTAIHTPDKVIRIKKASKDPFSEHYYVHKKEIGVLMSMNKEEDCYTLGYPISESSLGTWIMDEMIGEIPEKDKKEMRVNWNLENEEFELLTLLITGHNYQHYRGTNQKLSRSNILDEATLAYIHEHNIFQPNQEIINKLSDQTYMEQWLPSLDDKGLIRLEGDFIILHSILGSGFINPRLKDIIEITEMSPFMRGKQLYVTEVGLIIIEPCMTNPMVWKIGIEGLKTTPQTLIERLLQFGPVEINTKLKEAINTGLNNRQ</sequence>
<gene>
    <name evidence="1" type="ORF">PATL70BA_0533</name>
</gene>
<dbReference type="AlphaFoldDB" id="A0A3P7NYK8"/>
<dbReference type="EMBL" id="LR130778">
    <property type="protein sequence ID" value="VDN46390.1"/>
    <property type="molecule type" value="Genomic_DNA"/>
</dbReference>
<proteinExistence type="predicted"/>
<accession>A0A3P7NYK8</accession>
<name>A0A3P7NYK8_9FIRM</name>
<dbReference type="KEGG" id="cbar:PATL70BA_0533"/>
<keyword evidence="2" id="KW-1185">Reference proteome</keyword>
<evidence type="ECO:0000313" key="1">
    <source>
        <dbReference type="EMBL" id="VDN46390.1"/>
    </source>
</evidence>
<protein>
    <submittedName>
        <fullName evidence="1">Uncharacterized protein</fullName>
    </submittedName>
</protein>
<organism evidence="1 2">
    <name type="scientific">Petrocella atlantisensis</name>
    <dbReference type="NCBI Taxonomy" id="2173034"/>
    <lineage>
        <taxon>Bacteria</taxon>
        <taxon>Bacillati</taxon>
        <taxon>Bacillota</taxon>
        <taxon>Clostridia</taxon>
        <taxon>Lachnospirales</taxon>
        <taxon>Vallitaleaceae</taxon>
        <taxon>Petrocella</taxon>
    </lineage>
</organism>
<evidence type="ECO:0000313" key="2">
    <source>
        <dbReference type="Proteomes" id="UP000279029"/>
    </source>
</evidence>